<feature type="compositionally biased region" description="Basic and acidic residues" evidence="7">
    <location>
        <begin position="767"/>
        <end position="790"/>
    </location>
</feature>
<dbReference type="InterPro" id="IPR013083">
    <property type="entry name" value="Znf_RING/FYVE/PHD"/>
</dbReference>
<evidence type="ECO:0000256" key="4">
    <source>
        <dbReference type="ARBA" id="ARBA00022833"/>
    </source>
</evidence>
<accession>A0A553RDH4</accession>
<dbReference type="GO" id="GO:0042393">
    <property type="term" value="F:histone binding"/>
    <property type="evidence" value="ECO:0007669"/>
    <property type="project" value="TreeGrafter"/>
</dbReference>
<dbReference type="SUPFAM" id="SSF57903">
    <property type="entry name" value="FYVE/PHD zinc finger"/>
    <property type="match status" value="1"/>
</dbReference>
<feature type="compositionally biased region" description="Polar residues" evidence="7">
    <location>
        <begin position="1523"/>
        <end position="1533"/>
    </location>
</feature>
<evidence type="ECO:0000313" key="9">
    <source>
        <dbReference type="EMBL" id="TRZ00241.1"/>
    </source>
</evidence>
<feature type="compositionally biased region" description="Basic and acidic residues" evidence="7">
    <location>
        <begin position="525"/>
        <end position="562"/>
    </location>
</feature>
<feature type="region of interest" description="Disordered" evidence="7">
    <location>
        <begin position="421"/>
        <end position="1043"/>
    </location>
</feature>
<feature type="domain" description="PHD-type" evidence="8">
    <location>
        <begin position="1042"/>
        <end position="1092"/>
    </location>
</feature>
<dbReference type="PANTHER" id="PTHR14296">
    <property type="entry name" value="REMODELING AND SPACING FACTOR 1"/>
    <property type="match status" value="1"/>
</dbReference>
<dbReference type="GO" id="GO:0031213">
    <property type="term" value="C:RSF complex"/>
    <property type="evidence" value="ECO:0007669"/>
    <property type="project" value="InterPro"/>
</dbReference>
<feature type="compositionally biased region" description="Basic and acidic residues" evidence="7">
    <location>
        <begin position="606"/>
        <end position="618"/>
    </location>
</feature>
<keyword evidence="5" id="KW-0539">Nucleus</keyword>
<organism evidence="9 10">
    <name type="scientific">Danionella cerebrum</name>
    <dbReference type="NCBI Taxonomy" id="2873325"/>
    <lineage>
        <taxon>Eukaryota</taxon>
        <taxon>Metazoa</taxon>
        <taxon>Chordata</taxon>
        <taxon>Craniata</taxon>
        <taxon>Vertebrata</taxon>
        <taxon>Euteleostomi</taxon>
        <taxon>Actinopterygii</taxon>
        <taxon>Neopterygii</taxon>
        <taxon>Teleostei</taxon>
        <taxon>Ostariophysi</taxon>
        <taxon>Cypriniformes</taxon>
        <taxon>Danionidae</taxon>
        <taxon>Danioninae</taxon>
        <taxon>Danionella</taxon>
    </lineage>
</organism>
<feature type="compositionally biased region" description="Basic and acidic residues" evidence="7">
    <location>
        <begin position="912"/>
        <end position="930"/>
    </location>
</feature>
<feature type="compositionally biased region" description="Basic residues" evidence="7">
    <location>
        <begin position="1428"/>
        <end position="1438"/>
    </location>
</feature>
<feature type="compositionally biased region" description="Basic and acidic residues" evidence="7">
    <location>
        <begin position="219"/>
        <end position="251"/>
    </location>
</feature>
<feature type="compositionally biased region" description="Acidic residues" evidence="7">
    <location>
        <begin position="1243"/>
        <end position="1256"/>
    </location>
</feature>
<feature type="compositionally biased region" description="Basic and acidic residues" evidence="7">
    <location>
        <begin position="421"/>
        <end position="430"/>
    </location>
</feature>
<dbReference type="InterPro" id="IPR011011">
    <property type="entry name" value="Znf_FYVE_PHD"/>
</dbReference>
<feature type="compositionally biased region" description="Basic and acidic residues" evidence="7">
    <location>
        <begin position="747"/>
        <end position="759"/>
    </location>
</feature>
<feature type="compositionally biased region" description="Basic residues" evidence="7">
    <location>
        <begin position="965"/>
        <end position="983"/>
    </location>
</feature>
<feature type="compositionally biased region" description="Basic residues" evidence="7">
    <location>
        <begin position="1013"/>
        <end position="1025"/>
    </location>
</feature>
<dbReference type="EMBL" id="SRMA01024620">
    <property type="protein sequence ID" value="TRZ00241.1"/>
    <property type="molecule type" value="Genomic_DNA"/>
</dbReference>
<dbReference type="InterPro" id="IPR028942">
    <property type="entry name" value="WHIM1_dom"/>
</dbReference>
<evidence type="ECO:0000256" key="7">
    <source>
        <dbReference type="SAM" id="MobiDB-lite"/>
    </source>
</evidence>
<evidence type="ECO:0000256" key="1">
    <source>
        <dbReference type="ARBA" id="ARBA00004123"/>
    </source>
</evidence>
<feature type="compositionally biased region" description="Basic residues" evidence="7">
    <location>
        <begin position="856"/>
        <end position="875"/>
    </location>
</feature>
<feature type="compositionally biased region" description="Basic and acidic residues" evidence="7">
    <location>
        <begin position="1191"/>
        <end position="1200"/>
    </location>
</feature>
<feature type="compositionally biased region" description="Acidic residues" evidence="7">
    <location>
        <begin position="1264"/>
        <end position="1292"/>
    </location>
</feature>
<dbReference type="SMART" id="SM00249">
    <property type="entry name" value="PHD"/>
    <property type="match status" value="1"/>
</dbReference>
<dbReference type="Gene3D" id="3.30.40.10">
    <property type="entry name" value="Zinc/RING finger domain, C3HC4 (zinc finger)"/>
    <property type="match status" value="1"/>
</dbReference>
<feature type="compositionally biased region" description="Acidic residues" evidence="7">
    <location>
        <begin position="1324"/>
        <end position="1340"/>
    </location>
</feature>
<dbReference type="CDD" id="cd15543">
    <property type="entry name" value="PHD_RSF1"/>
    <property type="match status" value="1"/>
</dbReference>
<feature type="compositionally biased region" description="Basic and acidic residues" evidence="7">
    <location>
        <begin position="263"/>
        <end position="274"/>
    </location>
</feature>
<feature type="compositionally biased region" description="Basic and acidic residues" evidence="7">
    <location>
        <begin position="719"/>
        <end position="737"/>
    </location>
</feature>
<evidence type="ECO:0000256" key="5">
    <source>
        <dbReference type="ARBA" id="ARBA00023242"/>
    </source>
</evidence>
<dbReference type="InterPro" id="IPR019786">
    <property type="entry name" value="Zinc_finger_PHD-type_CS"/>
</dbReference>
<feature type="compositionally biased region" description="Basic and acidic residues" evidence="7">
    <location>
        <begin position="639"/>
        <end position="691"/>
    </location>
</feature>
<feature type="compositionally biased region" description="Low complexity" evidence="7">
    <location>
        <begin position="275"/>
        <end position="284"/>
    </location>
</feature>
<feature type="region of interest" description="Disordered" evidence="7">
    <location>
        <begin position="356"/>
        <end position="392"/>
    </location>
</feature>
<protein>
    <recommendedName>
        <fullName evidence="8">PHD-type domain-containing protein</fullName>
    </recommendedName>
</protein>
<dbReference type="Pfam" id="PF15612">
    <property type="entry name" value="WHIM1"/>
    <property type="match status" value="1"/>
</dbReference>
<proteinExistence type="predicted"/>
<dbReference type="Proteomes" id="UP000316079">
    <property type="component" value="Unassembled WGS sequence"/>
</dbReference>
<feature type="region of interest" description="Disordered" evidence="7">
    <location>
        <begin position="204"/>
        <end position="313"/>
    </location>
</feature>
<evidence type="ECO:0000256" key="3">
    <source>
        <dbReference type="ARBA" id="ARBA00022771"/>
    </source>
</evidence>
<feature type="compositionally biased region" description="Acidic residues" evidence="7">
    <location>
        <begin position="986"/>
        <end position="1009"/>
    </location>
</feature>
<feature type="compositionally biased region" description="Acidic residues" evidence="7">
    <location>
        <begin position="931"/>
        <end position="947"/>
    </location>
</feature>
<dbReference type="Pfam" id="PF00628">
    <property type="entry name" value="PHD"/>
    <property type="match status" value="1"/>
</dbReference>
<dbReference type="GO" id="GO:0045892">
    <property type="term" value="P:negative regulation of DNA-templated transcription"/>
    <property type="evidence" value="ECO:0007669"/>
    <property type="project" value="TreeGrafter"/>
</dbReference>
<name>A0A553RDH4_9TELE</name>
<feature type="compositionally biased region" description="Basic and acidic residues" evidence="7">
    <location>
        <begin position="876"/>
        <end position="896"/>
    </location>
</feature>
<reference evidence="9 10" key="1">
    <citation type="journal article" date="2019" name="Sci. Data">
        <title>Hybrid genome assembly and annotation of Danionella translucida.</title>
        <authorList>
            <person name="Kadobianskyi M."/>
            <person name="Schulze L."/>
            <person name="Schuelke M."/>
            <person name="Judkewitz B."/>
        </authorList>
    </citation>
    <scope>NUCLEOTIDE SEQUENCE [LARGE SCALE GENOMIC DNA]</scope>
    <source>
        <strain evidence="9 10">Bolton</strain>
    </source>
</reference>
<keyword evidence="2" id="KW-0479">Metal-binding</keyword>
<feature type="compositionally biased region" description="Basic residues" evidence="7">
    <location>
        <begin position="1297"/>
        <end position="1320"/>
    </location>
</feature>
<dbReference type="OrthoDB" id="10055895at2759"/>
<keyword evidence="4" id="KW-0862">Zinc</keyword>
<dbReference type="GO" id="GO:0008270">
    <property type="term" value="F:zinc ion binding"/>
    <property type="evidence" value="ECO:0007669"/>
    <property type="project" value="UniProtKB-KW"/>
</dbReference>
<feature type="compositionally biased region" description="Polar residues" evidence="7">
    <location>
        <begin position="840"/>
        <end position="854"/>
    </location>
</feature>
<evidence type="ECO:0000259" key="8">
    <source>
        <dbReference type="PROSITE" id="PS50016"/>
    </source>
</evidence>
<evidence type="ECO:0000256" key="2">
    <source>
        <dbReference type="ARBA" id="ARBA00022723"/>
    </source>
</evidence>
<sequence length="1561" mass="177307">MSASEAADGSSPVLCPSFAVICSFLERYGALLDLPEVSFPALERGLLESGTVPKVLVDLHVKLLRKICKSVTADRWEKYLVKICQELNSTWAWELENKGYREMTVECKTEILKYLCECQFDDNVKFKTAINEEDPDKMRLQPIGKDKDGLMYWFQLDLHHNVRVYVEEQDDLDGSSWKCVVRNRDDLAQILGLLKTQIDPALLVKKDQEEGTNPNPDDENTKKDGAEASVEESKDDLSSENKENLTEKENIMQEDADATSNLKMKEEPQKDSETTKSTSVIITSIKEEPKDEEEKVKEKESSTTSTEQMEDVKRKALEEAQRALKIDHQAKMPLKKREMKLTDNFDSNFAGLRNVPIKETRMSSEENRSSVEKINGHVPHLQKETENKSENLPHADRVKDICVEQKVSSETRLCATEHIEVEKTLGEGKPENTPNSASCEVAKENISAQSSESNKDIPNLDREEVSVQEVSVIASAKSLPKDDAAKVVVIKQTPKDIKSEETNKGVSKEDTPNQESRKCLLNNDLIKDSPVKESSSECSVKDPPREEAREDVPNVESRKVEEQVTVVKKSPTSEELLSDGPNKDSKQGLIQDSLKEPSKHSSNQDSLKDSLPPKDLPKEQAMGDVSKEKSMKNFPNAEPIKERVEKESPKAVDGESPKSDKDSSSVDKKLGPEPEEAEQSKSEEDASRGETKALPATERPNVIKDIKSLRTSTENVFQAEKHCESEQEKLPSSEEKGSVVSNLGDESDSHQNKDQRDSENNDISETSTKETVADGSEKPVESSISEKSESDPVSGDGNKEMQMEVDAEVSKSGKNLSKTKEKEDDGSGGQSKDSEKEQPEVSSEVQEMSDNTMKASGRRPGRPSNKFKKAAHRRKAELQREEEKRDSDSEPSDGRCLRRSARISRPSAKAVETQDRKVERKQPSPVKEREKEEEEEEEEKQQEEEEEPVQRKPRKVEGDGQPKPKVGRRRKRQLWSRMKRKKKSSDDEEDEESESEEEETEVDDSDEDYKVEKTKRRRRNRHRERRSSDSSTSSSENDEPNDDPCKHCGLPNHPELILLCDSCDNGYHTACLRPPLMIIPDGEWFCPPCQHKLLCDRLEEQLVNLDAALKKKERAERRKERLVYVGISLENIITPSVEVEEEKEEVVKEKVHVKKSKSWGRRSTRAKKYISYRFDEFDEAIEEAIEEDIKEAEGGGRGKDMANITGHRGKDMSTILQEEGKENGRPKKTSSVQKKKRRRLNDLDSDSTVDEEESEDEFRLSNSSEEEEFVVSDNDAESEEDAPSFEGSDFDSDAGRQRVKANRFKINRRRQPPRRRRRPRGYSDEEEMESDEEEEEEEMVTEGSSEFSDSDLDVRCRRSYRSQKQMVNYCETSDTEASQASTNKDKKKKRRRLSSSDSEVNFQSADSEEDERKPKKMRVDSSEEESKKQRRRLSLKRRRESEDDDDDDDSDDSEEEDRPIRKRVNRIDSDDSESEEEEVKKKPKETEEKSAATGPLEHNSAEPPPTNGQNPVKATEGIVPRPKNSTTIASNGLENAAQEEDEDDLLGVTDLVDYVCNSEQL</sequence>
<feature type="compositionally biased region" description="Basic and acidic residues" evidence="7">
    <location>
        <begin position="493"/>
        <end position="518"/>
    </location>
</feature>
<dbReference type="InterPro" id="IPR019787">
    <property type="entry name" value="Znf_PHD-finger"/>
</dbReference>
<feature type="compositionally biased region" description="Basic and acidic residues" evidence="7">
    <location>
        <begin position="285"/>
        <end position="301"/>
    </location>
</feature>
<feature type="compositionally biased region" description="Polar residues" evidence="7">
    <location>
        <begin position="1362"/>
        <end position="1382"/>
    </location>
</feature>
<gene>
    <name evidence="9" type="ORF">DNTS_012413</name>
</gene>
<feature type="region of interest" description="Disordered" evidence="7">
    <location>
        <begin position="1188"/>
        <end position="1545"/>
    </location>
</feature>
<comment type="subcellular location">
    <subcellularLocation>
        <location evidence="1">Nucleus</location>
    </subcellularLocation>
</comment>
<keyword evidence="3 6" id="KW-0863">Zinc-finger</keyword>
<feature type="compositionally biased region" description="Basic and acidic residues" evidence="7">
    <location>
        <begin position="1410"/>
        <end position="1427"/>
    </location>
</feature>
<keyword evidence="10" id="KW-1185">Reference proteome</keyword>
<feature type="compositionally biased region" description="Acidic residues" evidence="7">
    <location>
        <begin position="1442"/>
        <end position="1457"/>
    </location>
</feature>
<dbReference type="InterPro" id="IPR028938">
    <property type="entry name" value="Rsf1-like"/>
</dbReference>
<dbReference type="PROSITE" id="PS50016">
    <property type="entry name" value="ZF_PHD_2"/>
    <property type="match status" value="1"/>
</dbReference>
<dbReference type="PROSITE" id="PS01359">
    <property type="entry name" value="ZF_PHD_1"/>
    <property type="match status" value="1"/>
</dbReference>
<dbReference type="InterPro" id="IPR001965">
    <property type="entry name" value="Znf_PHD"/>
</dbReference>
<evidence type="ECO:0000256" key="6">
    <source>
        <dbReference type="PROSITE-ProRule" id="PRU00146"/>
    </source>
</evidence>
<evidence type="ECO:0000313" key="10">
    <source>
        <dbReference type="Proteomes" id="UP000316079"/>
    </source>
</evidence>
<dbReference type="PANTHER" id="PTHR14296:SF18">
    <property type="entry name" value="REMODELING AND SPACING FACTOR 1 ISOFORM X1"/>
    <property type="match status" value="1"/>
</dbReference>
<dbReference type="STRING" id="623744.A0A553RDH4"/>
<comment type="caution">
    <text evidence="9">The sequence shown here is derived from an EMBL/GenBank/DDBJ whole genome shotgun (WGS) entry which is preliminary data.</text>
</comment>
<feature type="compositionally biased region" description="Basic and acidic residues" evidence="7">
    <location>
        <begin position="453"/>
        <end position="465"/>
    </location>
</feature>
<feature type="compositionally biased region" description="Basic and acidic residues" evidence="7">
    <location>
        <begin position="1478"/>
        <end position="1490"/>
    </location>
</feature>